<keyword evidence="5 13" id="KW-0812">Transmembrane</keyword>
<keyword evidence="8" id="KW-1015">Disulfide bond</keyword>
<evidence type="ECO:0000256" key="4">
    <source>
        <dbReference type="ARBA" id="ARBA00022475"/>
    </source>
</evidence>
<protein>
    <recommendedName>
        <fullName evidence="11">Scavenger receptor class B member 1</fullName>
    </recommendedName>
    <alternativeName>
        <fullName evidence="12">SR-BI</fullName>
    </alternativeName>
</protein>
<dbReference type="PANTHER" id="PTHR11923:SF110">
    <property type="entry name" value="SCAVENGER RECEPTOR CLASS B MEMBER 1"/>
    <property type="match status" value="1"/>
</dbReference>
<organism evidence="14 15">
    <name type="scientific">Periplaneta americana</name>
    <name type="common">American cockroach</name>
    <name type="synonym">Blatta americana</name>
    <dbReference type="NCBI Taxonomy" id="6978"/>
    <lineage>
        <taxon>Eukaryota</taxon>
        <taxon>Metazoa</taxon>
        <taxon>Ecdysozoa</taxon>
        <taxon>Arthropoda</taxon>
        <taxon>Hexapoda</taxon>
        <taxon>Insecta</taxon>
        <taxon>Pterygota</taxon>
        <taxon>Neoptera</taxon>
        <taxon>Polyneoptera</taxon>
        <taxon>Dictyoptera</taxon>
        <taxon>Blattodea</taxon>
        <taxon>Blattoidea</taxon>
        <taxon>Blattidae</taxon>
        <taxon>Blattinae</taxon>
        <taxon>Periplaneta</taxon>
    </lineage>
</organism>
<keyword evidence="9" id="KW-0675">Receptor</keyword>
<evidence type="ECO:0000256" key="5">
    <source>
        <dbReference type="ARBA" id="ARBA00022692"/>
    </source>
</evidence>
<proteinExistence type="inferred from homology"/>
<gene>
    <name evidence="14" type="ORF">ANN_06413</name>
</gene>
<dbReference type="InterPro" id="IPR002159">
    <property type="entry name" value="CD36_fam"/>
</dbReference>
<evidence type="ECO:0000256" key="13">
    <source>
        <dbReference type="SAM" id="Phobius"/>
    </source>
</evidence>
<evidence type="ECO:0000256" key="12">
    <source>
        <dbReference type="ARBA" id="ARBA00042244"/>
    </source>
</evidence>
<evidence type="ECO:0000256" key="10">
    <source>
        <dbReference type="ARBA" id="ARBA00023180"/>
    </source>
</evidence>
<evidence type="ECO:0000256" key="11">
    <source>
        <dbReference type="ARBA" id="ARBA00040821"/>
    </source>
</evidence>
<evidence type="ECO:0000256" key="8">
    <source>
        <dbReference type="ARBA" id="ARBA00023157"/>
    </source>
</evidence>
<dbReference type="PANTHER" id="PTHR11923">
    <property type="entry name" value="SCAVENGER RECEPTOR CLASS B TYPE-1 SR-B1"/>
    <property type="match status" value="1"/>
</dbReference>
<keyword evidence="7 13" id="KW-0472">Membrane</keyword>
<evidence type="ECO:0000313" key="14">
    <source>
        <dbReference type="EMBL" id="KAJ4444617.1"/>
    </source>
</evidence>
<dbReference type="EMBL" id="JAJSOF020000011">
    <property type="protein sequence ID" value="KAJ4444617.1"/>
    <property type="molecule type" value="Genomic_DNA"/>
</dbReference>
<keyword evidence="15" id="KW-1185">Reference proteome</keyword>
<dbReference type="Pfam" id="PF01130">
    <property type="entry name" value="CD36"/>
    <property type="match status" value="1"/>
</dbReference>
<keyword evidence="10" id="KW-0325">Glycoprotein</keyword>
<evidence type="ECO:0000256" key="2">
    <source>
        <dbReference type="ARBA" id="ARBA00004651"/>
    </source>
</evidence>
<evidence type="ECO:0000256" key="1">
    <source>
        <dbReference type="ARBA" id="ARBA00004189"/>
    </source>
</evidence>
<evidence type="ECO:0000256" key="6">
    <source>
        <dbReference type="ARBA" id="ARBA00022989"/>
    </source>
</evidence>
<evidence type="ECO:0000313" key="15">
    <source>
        <dbReference type="Proteomes" id="UP001148838"/>
    </source>
</evidence>
<comment type="caution">
    <text evidence="14">The sequence shown here is derived from an EMBL/GenBank/DDBJ whole genome shotgun (WGS) entry which is preliminary data.</text>
</comment>
<name>A0ABQ8TFU0_PERAM</name>
<sequence length="168" mass="18803">MAGLCEDGNEPSGSLKAIWNHHYLRPLREKTKAGISLSGKPLKKPDQVIILNGNQIHLKCSSKSVDKRATARDELVANAKLQIGFVILVALVLIIIGAIVTVFFTSWVNMFIDKEIVLRNGSQTFGWWRKPPVNPVISIYVYNVTNAQEFLNEGKKPVLDELGPYVYR</sequence>
<evidence type="ECO:0000256" key="3">
    <source>
        <dbReference type="ARBA" id="ARBA00010532"/>
    </source>
</evidence>
<reference evidence="14 15" key="1">
    <citation type="journal article" date="2022" name="Allergy">
        <title>Genome assembly and annotation of Periplaneta americana reveal a comprehensive cockroach allergen profile.</title>
        <authorList>
            <person name="Wang L."/>
            <person name="Xiong Q."/>
            <person name="Saelim N."/>
            <person name="Wang L."/>
            <person name="Nong W."/>
            <person name="Wan A.T."/>
            <person name="Shi M."/>
            <person name="Liu X."/>
            <person name="Cao Q."/>
            <person name="Hui J.H.L."/>
            <person name="Sookrung N."/>
            <person name="Leung T.F."/>
            <person name="Tungtrongchitr A."/>
            <person name="Tsui S.K.W."/>
        </authorList>
    </citation>
    <scope>NUCLEOTIDE SEQUENCE [LARGE SCALE GENOMIC DNA]</scope>
    <source>
        <strain evidence="14">PWHHKU_190912</strain>
    </source>
</reference>
<comment type="subcellular location">
    <subcellularLocation>
        <location evidence="2">Cell membrane</location>
        <topology evidence="2">Multi-pass membrane protein</topology>
    </subcellularLocation>
    <subcellularLocation>
        <location evidence="1">Membrane</location>
        <location evidence="1">Caveola</location>
        <topology evidence="1">Multi-pass membrane protein</topology>
    </subcellularLocation>
</comment>
<keyword evidence="6 13" id="KW-1133">Transmembrane helix</keyword>
<dbReference type="PRINTS" id="PR01609">
    <property type="entry name" value="CD36FAMILY"/>
</dbReference>
<accession>A0ABQ8TFU0</accession>
<feature type="transmembrane region" description="Helical" evidence="13">
    <location>
        <begin position="83"/>
        <end position="104"/>
    </location>
</feature>
<evidence type="ECO:0000256" key="7">
    <source>
        <dbReference type="ARBA" id="ARBA00023136"/>
    </source>
</evidence>
<dbReference type="Proteomes" id="UP001148838">
    <property type="component" value="Unassembled WGS sequence"/>
</dbReference>
<evidence type="ECO:0000256" key="9">
    <source>
        <dbReference type="ARBA" id="ARBA00023170"/>
    </source>
</evidence>
<comment type="similarity">
    <text evidence="3">Belongs to the CD36 family.</text>
</comment>
<keyword evidence="4" id="KW-1003">Cell membrane</keyword>